<dbReference type="STRING" id="290052.ASU35_13905"/>
<dbReference type="Pfam" id="PF14203">
    <property type="entry name" value="TTRAP"/>
    <property type="match status" value="1"/>
</dbReference>
<dbReference type="Proteomes" id="UP000054874">
    <property type="component" value="Unassembled WGS sequence"/>
</dbReference>
<dbReference type="InterPro" id="IPR025468">
    <property type="entry name" value="TTRAP"/>
</dbReference>
<proteinExistence type="predicted"/>
<dbReference type="RefSeq" id="WP_058353583.1">
    <property type="nucleotide sequence ID" value="NZ_CABMMD010000183.1"/>
</dbReference>
<dbReference type="OrthoDB" id="9812392at2"/>
<accession>A0A0V8QDP4</accession>
<organism evidence="1 2">
    <name type="scientific">Acetivibrio ethanolgignens</name>
    <dbReference type="NCBI Taxonomy" id="290052"/>
    <lineage>
        <taxon>Bacteria</taxon>
        <taxon>Bacillati</taxon>
        <taxon>Bacillota</taxon>
        <taxon>Clostridia</taxon>
        <taxon>Eubacteriales</taxon>
        <taxon>Oscillospiraceae</taxon>
        <taxon>Acetivibrio</taxon>
    </lineage>
</organism>
<sequence length="68" mass="7768">MNIIFTVEESNLISIFASKNRTKVMRDISIAIPHLDDEEMIDLSLRVVDKLKAMSDEEFAKLEIEAAE</sequence>
<reference evidence="1 2" key="1">
    <citation type="submission" date="2015-11" db="EMBL/GenBank/DDBJ databases">
        <title>Butyribacter intestini gen. nov., sp. nov., a butyric acid-producing bacterium of the family Lachnospiraceae isolated from the human faeces.</title>
        <authorList>
            <person name="Zou Y."/>
            <person name="Xue W."/>
            <person name="Luo G."/>
            <person name="Lv M."/>
        </authorList>
    </citation>
    <scope>NUCLEOTIDE SEQUENCE [LARGE SCALE GENOMIC DNA]</scope>
    <source>
        <strain evidence="1 2">ACET-33324</strain>
    </source>
</reference>
<evidence type="ECO:0000313" key="2">
    <source>
        <dbReference type="Proteomes" id="UP000054874"/>
    </source>
</evidence>
<evidence type="ECO:0000313" key="1">
    <source>
        <dbReference type="EMBL" id="KSV58169.1"/>
    </source>
</evidence>
<gene>
    <name evidence="1" type="ORF">ASU35_13905</name>
</gene>
<protein>
    <recommendedName>
        <fullName evidence="3">Tranposon-transfer assisting protein</fullName>
    </recommendedName>
</protein>
<comment type="caution">
    <text evidence="1">The sequence shown here is derived from an EMBL/GenBank/DDBJ whole genome shotgun (WGS) entry which is preliminary data.</text>
</comment>
<dbReference type="InterPro" id="IPR041965">
    <property type="entry name" value="TTRAP_sf"/>
</dbReference>
<dbReference type="EMBL" id="LNAM01000183">
    <property type="protein sequence ID" value="KSV58169.1"/>
    <property type="molecule type" value="Genomic_DNA"/>
</dbReference>
<evidence type="ECO:0008006" key="3">
    <source>
        <dbReference type="Google" id="ProtNLM"/>
    </source>
</evidence>
<dbReference type="Gene3D" id="1.10.10.1850">
    <property type="entry name" value="Sporulation protein-like"/>
    <property type="match status" value="1"/>
</dbReference>
<keyword evidence="2" id="KW-1185">Reference proteome</keyword>
<name>A0A0V8QDP4_9FIRM</name>
<dbReference type="AlphaFoldDB" id="A0A0V8QDP4"/>